<dbReference type="SUPFAM" id="SSF140478">
    <property type="entry name" value="LemA-like"/>
    <property type="match status" value="1"/>
</dbReference>
<name>A0ABU3K8L1_9BACT</name>
<keyword evidence="4" id="KW-1133">Transmembrane helix</keyword>
<evidence type="ECO:0000256" key="1">
    <source>
        <dbReference type="ARBA" id="ARBA00004167"/>
    </source>
</evidence>
<dbReference type="PANTHER" id="PTHR34478">
    <property type="entry name" value="PROTEIN LEMA"/>
    <property type="match status" value="1"/>
</dbReference>
<comment type="caution">
    <text evidence="6">The sequence shown here is derived from an EMBL/GenBank/DDBJ whole genome shotgun (WGS) entry which is preliminary data.</text>
</comment>
<dbReference type="PROSITE" id="PS51257">
    <property type="entry name" value="PROKAR_LIPOPROTEIN"/>
    <property type="match status" value="1"/>
</dbReference>
<reference evidence="6 7" key="1">
    <citation type="journal article" date="2023" name="ISME J.">
        <title>Cultivation and genomic characterization of novel and ubiquitous marine nitrite-oxidizing bacteria from the Nitrospirales.</title>
        <authorList>
            <person name="Mueller A.J."/>
            <person name="Daebeler A."/>
            <person name="Herbold C.W."/>
            <person name="Kirkegaard R.H."/>
            <person name="Daims H."/>
        </authorList>
    </citation>
    <scope>NUCLEOTIDE SEQUENCE [LARGE SCALE GENOMIC DNA]</scope>
    <source>
        <strain evidence="6 7">EB</strain>
    </source>
</reference>
<evidence type="ECO:0000256" key="4">
    <source>
        <dbReference type="ARBA" id="ARBA00022989"/>
    </source>
</evidence>
<evidence type="ECO:0000313" key="6">
    <source>
        <dbReference type="EMBL" id="MDT7042707.1"/>
    </source>
</evidence>
<protein>
    <submittedName>
        <fullName evidence="6">LemA family protein</fullName>
    </submittedName>
</protein>
<sequence>MSAGRIVLIILAVILVLGLMGGCAVYNGYNQAISLDESVKSQWAQVENQLQRRFELIPNLVETVKGVAGQEEKIFLGVAEARKSYFQADSVNEKARAASGFESALSRLLVLRETYPALKSDQSFLKLQDQLEGTENRLAVERKRYNDAVRALNTFSRKLLGRLYAGLAGVEQAEYFEIGEEAKTTPKVEF</sequence>
<keyword evidence="3" id="KW-0812">Transmembrane</keyword>
<dbReference type="InterPro" id="IPR023353">
    <property type="entry name" value="LemA-like_dom_sf"/>
</dbReference>
<evidence type="ECO:0000256" key="5">
    <source>
        <dbReference type="ARBA" id="ARBA00023136"/>
    </source>
</evidence>
<dbReference type="Proteomes" id="UP001250932">
    <property type="component" value="Unassembled WGS sequence"/>
</dbReference>
<evidence type="ECO:0000313" key="7">
    <source>
        <dbReference type="Proteomes" id="UP001250932"/>
    </source>
</evidence>
<comment type="subcellular location">
    <subcellularLocation>
        <location evidence="1">Membrane</location>
        <topology evidence="1">Single-pass membrane protein</topology>
    </subcellularLocation>
</comment>
<gene>
    <name evidence="6" type="ORF">PPG34_10120</name>
</gene>
<dbReference type="RefSeq" id="WP_313833151.1">
    <property type="nucleotide sequence ID" value="NZ_JAQOUE010000001.1"/>
</dbReference>
<organism evidence="6 7">
    <name type="scientific">Candidatus Nitronereus thalassa</name>
    <dbReference type="NCBI Taxonomy" id="3020898"/>
    <lineage>
        <taxon>Bacteria</taxon>
        <taxon>Pseudomonadati</taxon>
        <taxon>Nitrospirota</taxon>
        <taxon>Nitrospiria</taxon>
        <taxon>Nitrospirales</taxon>
        <taxon>Nitrospiraceae</taxon>
        <taxon>Candidatus Nitronereus</taxon>
    </lineage>
</organism>
<keyword evidence="5" id="KW-0472">Membrane</keyword>
<accession>A0ABU3K8L1</accession>
<dbReference type="Gene3D" id="1.20.1440.20">
    <property type="entry name" value="LemA-like domain"/>
    <property type="match status" value="1"/>
</dbReference>
<dbReference type="EMBL" id="JAQOUE010000001">
    <property type="protein sequence ID" value="MDT7042707.1"/>
    <property type="molecule type" value="Genomic_DNA"/>
</dbReference>
<evidence type="ECO:0000256" key="3">
    <source>
        <dbReference type="ARBA" id="ARBA00022692"/>
    </source>
</evidence>
<dbReference type="PANTHER" id="PTHR34478:SF2">
    <property type="entry name" value="MEMBRANE PROTEIN"/>
    <property type="match status" value="1"/>
</dbReference>
<dbReference type="Pfam" id="PF04011">
    <property type="entry name" value="LemA"/>
    <property type="match status" value="1"/>
</dbReference>
<evidence type="ECO:0000256" key="2">
    <source>
        <dbReference type="ARBA" id="ARBA00008854"/>
    </source>
</evidence>
<keyword evidence="7" id="KW-1185">Reference proteome</keyword>
<dbReference type="InterPro" id="IPR007156">
    <property type="entry name" value="MamQ_LemA"/>
</dbReference>
<proteinExistence type="inferred from homology"/>
<comment type="similarity">
    <text evidence="2">Belongs to the LemA family.</text>
</comment>